<evidence type="ECO:0000259" key="3">
    <source>
        <dbReference type="Pfam" id="PF07584"/>
    </source>
</evidence>
<name>A0A1U9KFC6_ACEAC</name>
<evidence type="ECO:0000256" key="2">
    <source>
        <dbReference type="SAM" id="Phobius"/>
    </source>
</evidence>
<feature type="domain" description="Aerotolerance regulator N-terminal" evidence="3">
    <location>
        <begin position="1"/>
        <end position="75"/>
    </location>
</feature>
<dbReference type="CDD" id="cd03143">
    <property type="entry name" value="A4_beta-galactosidase_middle_domain"/>
    <property type="match status" value="1"/>
</dbReference>
<evidence type="ECO:0000313" key="6">
    <source>
        <dbReference type="Proteomes" id="UP000188937"/>
    </source>
</evidence>
<dbReference type="PANTHER" id="PTHR37464:SF1">
    <property type="entry name" value="BLL2463 PROTEIN"/>
    <property type="match status" value="1"/>
</dbReference>
<accession>A0A1U9KFC6</accession>
<dbReference type="Gene3D" id="3.40.50.880">
    <property type="match status" value="1"/>
</dbReference>
<keyword evidence="2" id="KW-1133">Transmembrane helix</keyword>
<dbReference type="InterPro" id="IPR029062">
    <property type="entry name" value="Class_I_gatase-like"/>
</dbReference>
<dbReference type="EMBL" id="CP014692">
    <property type="protein sequence ID" value="AQS84505.1"/>
    <property type="molecule type" value="Genomic_DNA"/>
</dbReference>
<dbReference type="SUPFAM" id="SSF52317">
    <property type="entry name" value="Class I glutamine amidotransferase-like"/>
    <property type="match status" value="1"/>
</dbReference>
<protein>
    <recommendedName>
        <fullName evidence="7">LytTR family transcriptional regulator</fullName>
    </recommendedName>
</protein>
<feature type="transmembrane region" description="Helical" evidence="2">
    <location>
        <begin position="640"/>
        <end position="663"/>
    </location>
</feature>
<dbReference type="InterPro" id="IPR025297">
    <property type="entry name" value="DUF4159"/>
</dbReference>
<keyword evidence="2" id="KW-0812">Transmembrane</keyword>
<dbReference type="NCBIfam" id="TIGR02226">
    <property type="entry name" value="two_anch"/>
    <property type="match status" value="1"/>
</dbReference>
<dbReference type="KEGG" id="aace:A0U92_06620"/>
<dbReference type="Pfam" id="PF13709">
    <property type="entry name" value="DUF4159"/>
    <property type="match status" value="1"/>
</dbReference>
<keyword evidence="2" id="KW-0472">Membrane</keyword>
<dbReference type="RefSeq" id="WP_077812546.1">
    <property type="nucleotide sequence ID" value="NZ_CP014692.1"/>
</dbReference>
<dbReference type="Gene3D" id="3.40.50.12140">
    <property type="entry name" value="Domain of unknown function DUF4159"/>
    <property type="match status" value="1"/>
</dbReference>
<dbReference type="OrthoDB" id="9773014at2"/>
<reference evidence="5 6" key="1">
    <citation type="submission" date="2016-03" db="EMBL/GenBank/DDBJ databases">
        <title>Acetic acid bacteria sequencing.</title>
        <authorList>
            <person name="Brandt J."/>
            <person name="Jakob F."/>
            <person name="Vogel R.F."/>
        </authorList>
    </citation>
    <scope>NUCLEOTIDE SEQUENCE [LARGE SCALE GENOMIC DNA]</scope>
    <source>
        <strain evidence="5 6">TMW2.1153</strain>
    </source>
</reference>
<feature type="transmembrane region" description="Helical" evidence="2">
    <location>
        <begin position="675"/>
        <end position="695"/>
    </location>
</feature>
<feature type="domain" description="DUF4159" evidence="4">
    <location>
        <begin position="720"/>
        <end position="934"/>
    </location>
</feature>
<feature type="region of interest" description="Disordered" evidence="1">
    <location>
        <begin position="409"/>
        <end position="429"/>
    </location>
</feature>
<dbReference type="InterPro" id="IPR011933">
    <property type="entry name" value="Double_TM_dom"/>
</dbReference>
<dbReference type="STRING" id="435.A0U92_06620"/>
<evidence type="ECO:0000313" key="5">
    <source>
        <dbReference type="EMBL" id="AQS84505.1"/>
    </source>
</evidence>
<dbReference type="PANTHER" id="PTHR37464">
    <property type="entry name" value="BLL2463 PROTEIN"/>
    <property type="match status" value="1"/>
</dbReference>
<evidence type="ECO:0008006" key="7">
    <source>
        <dbReference type="Google" id="ProtNLM"/>
    </source>
</evidence>
<sequence length="954" mass="99791">MIFQFPVLLAGLLSLPALWWLLRARPPSPRVQTFPPVALLASLHPRQDDAATPPFWLLILRLAAASLLILGLSGPVIPGKPVPLPGSGTLLLVIDNDMMTAPDWNERNAAAHALLDAAGRSGRSAVLLATASEERESPAAFRALSVEQAALNLDALRPLPWPADRALAGQMLEKMKSDGLSVGAVVYLSNGLASSGKDGGNADRSFTTAMQAFGAVQEIRFTGSGAFVLSHATEESRTTSPDTLPDAGVMARLAAMPSDLPRRVRVRAHSEDGGTLALADVTLAAGASSAPVSVSLPTVMRNRVDMLTIDGSGSAPGTLLLDEGDRLRPVGLIATGSGDTPLVGSLFYLRRALAPNADLRTGSTTALLSQPLSVLIAPDGTLADAETRQKVADWVRKGGTLIRFAGRTLAGHEDSAQGTPETAPADTVAHTDPEKTLLPVTLMPAARQLGGAMSWGKPQPLAVFSDDSPFHGLTVPQDVTVSRQILAQPATDLSTHSWARLADGTPLVTHAPLGKGEIVLFHVTPTADWSNLPLSGLFVSMLTRLVEHASGVDIPSDNSVLPPVMTLDGEGVLGVPSPLARGLASSKFGATAVSPEHPPGLYGSRAARRALNVGDTLHDLSPLPPTGAVTNPAGHRPDRLMGPVLLAIALLLLAVDALATLFLRGFFSLARARKAFHLSVFLFLSSAALTSSGYAQEASVALETAPPATTAVPGAALETRLAYVVTGNPEVDAVSREGLQGLSDYVNARTSAVIGHPDGVHPGRDDLAYYPLLYWPITTDAHADPAVTSALTTFIGHGGMIIIDTQGVDTAASGSSDNDALAGDAPGSAAALRRVTAGLPIPPLTRLDDHHVLSHTFYLLHDFPGRYAGQPVWVARDGEAENDDVSPVIIGSADWAHAWAVDQNGDTRFAVLPGGDEQRQTAYRFGVNAVIYALTGNYKADQVHVPAILKRLGQ</sequence>
<dbReference type="AlphaFoldDB" id="A0A1U9KFC6"/>
<keyword evidence="6" id="KW-1185">Reference proteome</keyword>
<dbReference type="Proteomes" id="UP000188937">
    <property type="component" value="Chromosome"/>
</dbReference>
<organism evidence="5 6">
    <name type="scientific">Acetobacter aceti</name>
    <dbReference type="NCBI Taxonomy" id="435"/>
    <lineage>
        <taxon>Bacteria</taxon>
        <taxon>Pseudomonadati</taxon>
        <taxon>Pseudomonadota</taxon>
        <taxon>Alphaproteobacteria</taxon>
        <taxon>Acetobacterales</taxon>
        <taxon>Acetobacteraceae</taxon>
        <taxon>Acetobacter</taxon>
        <taxon>Acetobacter subgen. Acetobacter</taxon>
    </lineage>
</organism>
<proteinExistence type="predicted"/>
<gene>
    <name evidence="5" type="ORF">A0U92_06620</name>
</gene>
<evidence type="ECO:0000256" key="1">
    <source>
        <dbReference type="SAM" id="MobiDB-lite"/>
    </source>
</evidence>
<dbReference type="InterPro" id="IPR024163">
    <property type="entry name" value="Aerotolerance_reg_N"/>
</dbReference>
<dbReference type="Pfam" id="PF07584">
    <property type="entry name" value="BatA"/>
    <property type="match status" value="1"/>
</dbReference>
<evidence type="ECO:0000259" key="4">
    <source>
        <dbReference type="Pfam" id="PF13709"/>
    </source>
</evidence>